<proteinExistence type="predicted"/>
<dbReference type="AlphaFoldDB" id="A0A563VLG8"/>
<keyword evidence="2" id="KW-1133">Transmembrane helix</keyword>
<dbReference type="Proteomes" id="UP000320055">
    <property type="component" value="Unassembled WGS sequence"/>
</dbReference>
<evidence type="ECO:0000313" key="4">
    <source>
        <dbReference type="Proteomes" id="UP000320055"/>
    </source>
</evidence>
<feature type="coiled-coil region" evidence="1">
    <location>
        <begin position="98"/>
        <end position="125"/>
    </location>
</feature>
<dbReference type="PANTHER" id="PTHR35519">
    <property type="entry name" value="MEMBRANE PROTEINS"/>
    <property type="match status" value="1"/>
</dbReference>
<evidence type="ECO:0008006" key="5">
    <source>
        <dbReference type="Google" id="ProtNLM"/>
    </source>
</evidence>
<evidence type="ECO:0000256" key="2">
    <source>
        <dbReference type="SAM" id="Phobius"/>
    </source>
</evidence>
<reference evidence="3 4" key="1">
    <citation type="submission" date="2019-01" db="EMBL/GenBank/DDBJ databases">
        <authorList>
            <person name="Brito A."/>
        </authorList>
    </citation>
    <scope>NUCLEOTIDE SEQUENCE [LARGE SCALE GENOMIC DNA]</scope>
    <source>
        <strain evidence="3">1</strain>
    </source>
</reference>
<evidence type="ECO:0000256" key="1">
    <source>
        <dbReference type="SAM" id="Coils"/>
    </source>
</evidence>
<gene>
    <name evidence="3" type="ORF">H1P_1410009</name>
</gene>
<protein>
    <recommendedName>
        <fullName evidence="5">DUF4112 domain-containing protein</fullName>
    </recommendedName>
</protein>
<sequence length="134" mass="14586">MDRIQQLKSLQKIRKIASLLDSAIGIPGTKFRIGLDPILGLIPGGGDLITAGISAYMIYLATRFGLERKEISKMIGNVILETALGTVPLAGDIFDAYFKANLRNLEILENHIAKAEAQNPKLKAIVDEKIVINS</sequence>
<keyword evidence="2" id="KW-0812">Transmembrane</keyword>
<accession>A0A563VLG8</accession>
<dbReference type="EMBL" id="CAACVJ010000048">
    <property type="protein sequence ID" value="VEP12294.1"/>
    <property type="molecule type" value="Genomic_DNA"/>
</dbReference>
<keyword evidence="1" id="KW-0175">Coiled coil</keyword>
<name>A0A563VLG8_9CYAN</name>
<organism evidence="3 4">
    <name type="scientific">Hyella patelloides LEGE 07179</name>
    <dbReference type="NCBI Taxonomy" id="945734"/>
    <lineage>
        <taxon>Bacteria</taxon>
        <taxon>Bacillati</taxon>
        <taxon>Cyanobacteriota</taxon>
        <taxon>Cyanophyceae</taxon>
        <taxon>Pleurocapsales</taxon>
        <taxon>Hyellaceae</taxon>
        <taxon>Hyella</taxon>
    </lineage>
</organism>
<dbReference type="InterPro" id="IPR025187">
    <property type="entry name" value="DUF4112"/>
</dbReference>
<feature type="transmembrane region" description="Helical" evidence="2">
    <location>
        <begin position="48"/>
        <end position="66"/>
    </location>
</feature>
<keyword evidence="4" id="KW-1185">Reference proteome</keyword>
<evidence type="ECO:0000313" key="3">
    <source>
        <dbReference type="EMBL" id="VEP12294.1"/>
    </source>
</evidence>
<dbReference type="PANTHER" id="PTHR35519:SF2">
    <property type="entry name" value="PH DOMAIN PROTEIN"/>
    <property type="match status" value="1"/>
</dbReference>
<dbReference type="OrthoDB" id="513552at2"/>
<dbReference type="Pfam" id="PF13430">
    <property type="entry name" value="DUF4112"/>
    <property type="match status" value="1"/>
</dbReference>
<keyword evidence="2" id="KW-0472">Membrane</keyword>
<dbReference type="RefSeq" id="WP_144870202.1">
    <property type="nucleotide sequence ID" value="NZ_LR213893.1"/>
</dbReference>